<proteinExistence type="predicted"/>
<name>A0A0M3T7F7_BIFBI</name>
<gene>
    <name evidence="1" type="ORF">HMPREF3196_00803</name>
</gene>
<dbReference type="PATRIC" id="fig|1681.42.peg.1264"/>
<reference evidence="1 2" key="1">
    <citation type="submission" date="2016-01" db="EMBL/GenBank/DDBJ databases">
        <authorList>
            <person name="Oliw E.H."/>
        </authorList>
    </citation>
    <scope>NUCLEOTIDE SEQUENCE [LARGE SCALE GENOMIC DNA]</scope>
    <source>
        <strain evidence="1 2">MJR8628B</strain>
    </source>
</reference>
<dbReference type="EMBL" id="LRPO01000024">
    <property type="protein sequence ID" value="KWZ81676.1"/>
    <property type="molecule type" value="Genomic_DNA"/>
</dbReference>
<evidence type="ECO:0000313" key="1">
    <source>
        <dbReference type="EMBL" id="KWZ81676.1"/>
    </source>
</evidence>
<accession>A0A0M3T7F7</accession>
<protein>
    <submittedName>
        <fullName evidence="1">Uncharacterized protein</fullName>
    </submittedName>
</protein>
<dbReference type="AlphaFoldDB" id="A0A0M3T7F7"/>
<organism evidence="1 2">
    <name type="scientific">Bifidobacterium bifidum</name>
    <dbReference type="NCBI Taxonomy" id="1681"/>
    <lineage>
        <taxon>Bacteria</taxon>
        <taxon>Bacillati</taxon>
        <taxon>Actinomycetota</taxon>
        <taxon>Actinomycetes</taxon>
        <taxon>Bifidobacteriales</taxon>
        <taxon>Bifidobacteriaceae</taxon>
        <taxon>Bifidobacterium</taxon>
    </lineage>
</organism>
<sequence length="49" mass="5272">MNSAGWHPVTRYQTRPATAAVAAVWWALSTNQSGNEHDSSNTTGGLSRQ</sequence>
<comment type="caution">
    <text evidence="1">The sequence shown here is derived from an EMBL/GenBank/DDBJ whole genome shotgun (WGS) entry which is preliminary data.</text>
</comment>
<evidence type="ECO:0000313" key="2">
    <source>
        <dbReference type="Proteomes" id="UP000070092"/>
    </source>
</evidence>
<dbReference type="Proteomes" id="UP000070092">
    <property type="component" value="Unassembled WGS sequence"/>
</dbReference>